<organism evidence="2 3">
    <name type="scientific">Amanita muscaria (strain Koide BX008)</name>
    <dbReference type="NCBI Taxonomy" id="946122"/>
    <lineage>
        <taxon>Eukaryota</taxon>
        <taxon>Fungi</taxon>
        <taxon>Dikarya</taxon>
        <taxon>Basidiomycota</taxon>
        <taxon>Agaricomycotina</taxon>
        <taxon>Agaricomycetes</taxon>
        <taxon>Agaricomycetidae</taxon>
        <taxon>Agaricales</taxon>
        <taxon>Pluteineae</taxon>
        <taxon>Amanitaceae</taxon>
        <taxon>Amanita</taxon>
    </lineage>
</organism>
<feature type="domain" description="ABC1 atypical kinase-like" evidence="1">
    <location>
        <begin position="184"/>
        <end position="252"/>
    </location>
</feature>
<dbReference type="InterPro" id="IPR011009">
    <property type="entry name" value="Kinase-like_dom_sf"/>
</dbReference>
<proteinExistence type="predicted"/>
<name>A0A0C2X6Q9_AMAMK</name>
<gene>
    <name evidence="2" type="ORF">M378DRAFT_162530</name>
</gene>
<evidence type="ECO:0000313" key="2">
    <source>
        <dbReference type="EMBL" id="KIL64961.1"/>
    </source>
</evidence>
<dbReference type="SUPFAM" id="SSF56112">
    <property type="entry name" value="Protein kinase-like (PK-like)"/>
    <property type="match status" value="1"/>
</dbReference>
<protein>
    <recommendedName>
        <fullName evidence="1">ABC1 atypical kinase-like domain-containing protein</fullName>
    </recommendedName>
</protein>
<dbReference type="EMBL" id="KN818245">
    <property type="protein sequence ID" value="KIL64961.1"/>
    <property type="molecule type" value="Genomic_DNA"/>
</dbReference>
<dbReference type="InterPro" id="IPR004147">
    <property type="entry name" value="ABC1_dom"/>
</dbReference>
<keyword evidence="3" id="KW-1185">Reference proteome</keyword>
<dbReference type="InParanoid" id="A0A0C2X6Q9"/>
<dbReference type="OrthoDB" id="3269050at2759"/>
<dbReference type="HOGENOM" id="CLU_054599_1_0_1"/>
<dbReference type="STRING" id="946122.A0A0C2X6Q9"/>
<sequence length="274" mass="31131">MTLVGHELPEYYQPGAGLTLNLEPTNTPLSLRVLRAFTPFNMGQAVLVELDPRKDSSAYLHLPETFVLKVYDPKFDPHRLLRGSHLGRPWTLDAETTAAAARKEQNHGRDPDFEPCGRPEDDDAPGWEEWYYQNAELQYHAEISAYDRLKVLQVTTLVHCYGTGLLQLPQRSIAPHAILLEYIPDAKALDQVDPKVVSADLLHSLLETTEQFGRLGVVHSDINPGNILFSPGNRPLRAVIIDFGESGIRKDESDEEWQKIVRMNKDPVWMRKRF</sequence>
<dbReference type="Proteomes" id="UP000054549">
    <property type="component" value="Unassembled WGS sequence"/>
</dbReference>
<evidence type="ECO:0000259" key="1">
    <source>
        <dbReference type="Pfam" id="PF03109"/>
    </source>
</evidence>
<dbReference type="Pfam" id="PF03109">
    <property type="entry name" value="ABC1"/>
    <property type="match status" value="1"/>
</dbReference>
<dbReference type="Gene3D" id="1.10.510.10">
    <property type="entry name" value="Transferase(Phosphotransferase) domain 1"/>
    <property type="match status" value="1"/>
</dbReference>
<reference evidence="2 3" key="1">
    <citation type="submission" date="2014-04" db="EMBL/GenBank/DDBJ databases">
        <title>Evolutionary Origins and Diversification of the Mycorrhizal Mutualists.</title>
        <authorList>
            <consortium name="DOE Joint Genome Institute"/>
            <consortium name="Mycorrhizal Genomics Consortium"/>
            <person name="Kohler A."/>
            <person name="Kuo A."/>
            <person name="Nagy L.G."/>
            <person name="Floudas D."/>
            <person name="Copeland A."/>
            <person name="Barry K.W."/>
            <person name="Cichocki N."/>
            <person name="Veneault-Fourrey C."/>
            <person name="LaButti K."/>
            <person name="Lindquist E.A."/>
            <person name="Lipzen A."/>
            <person name="Lundell T."/>
            <person name="Morin E."/>
            <person name="Murat C."/>
            <person name="Riley R."/>
            <person name="Ohm R."/>
            <person name="Sun H."/>
            <person name="Tunlid A."/>
            <person name="Henrissat B."/>
            <person name="Grigoriev I.V."/>
            <person name="Hibbett D.S."/>
            <person name="Martin F."/>
        </authorList>
    </citation>
    <scope>NUCLEOTIDE SEQUENCE [LARGE SCALE GENOMIC DNA]</scope>
    <source>
        <strain evidence="2 3">Koide BX008</strain>
    </source>
</reference>
<evidence type="ECO:0000313" key="3">
    <source>
        <dbReference type="Proteomes" id="UP000054549"/>
    </source>
</evidence>
<accession>A0A0C2X6Q9</accession>
<dbReference type="AlphaFoldDB" id="A0A0C2X6Q9"/>